<dbReference type="Proteomes" id="UP000780875">
    <property type="component" value="Unassembled WGS sequence"/>
</dbReference>
<evidence type="ECO:0000256" key="1">
    <source>
        <dbReference type="SAM" id="Phobius"/>
    </source>
</evidence>
<comment type="caution">
    <text evidence="2">The sequence shown here is derived from an EMBL/GenBank/DDBJ whole genome shotgun (WGS) entry which is preliminary data.</text>
</comment>
<evidence type="ECO:0008006" key="4">
    <source>
        <dbReference type="Google" id="ProtNLM"/>
    </source>
</evidence>
<evidence type="ECO:0000313" key="3">
    <source>
        <dbReference type="Proteomes" id="UP000780875"/>
    </source>
</evidence>
<keyword evidence="1" id="KW-1133">Transmembrane helix</keyword>
<accession>A0ABS7UEK0</accession>
<sequence>MPVVAWVTVVLATLIIAAAALGLIRVIGHLLAVTRTLDGVIAGVGVVADRTATVPASVDAVNGYLKPVRDFCEGV</sequence>
<gene>
    <name evidence="2" type="ORF">K8U61_14750</name>
</gene>
<evidence type="ECO:0000313" key="2">
    <source>
        <dbReference type="EMBL" id="MBZ5739429.1"/>
    </source>
</evidence>
<reference evidence="2 3" key="1">
    <citation type="submission" date="2021-09" db="EMBL/GenBank/DDBJ databases">
        <title>Whole genome sequence of Nocardioides sp. GBK3QG-3.</title>
        <authorList>
            <person name="Tuo L."/>
        </authorList>
    </citation>
    <scope>NUCLEOTIDE SEQUENCE [LARGE SCALE GENOMIC DNA]</scope>
    <source>
        <strain evidence="2 3">GBK3QG-3</strain>
    </source>
</reference>
<dbReference type="EMBL" id="JAIQZJ010000008">
    <property type="protein sequence ID" value="MBZ5739429.1"/>
    <property type="molecule type" value="Genomic_DNA"/>
</dbReference>
<proteinExistence type="predicted"/>
<name>A0ABS7UEK0_9ACTN</name>
<keyword evidence="3" id="KW-1185">Reference proteome</keyword>
<keyword evidence="1" id="KW-0472">Membrane</keyword>
<dbReference type="RefSeq" id="WP_224123797.1">
    <property type="nucleotide sequence ID" value="NZ_JAIQZJ010000008.1"/>
</dbReference>
<protein>
    <recommendedName>
        <fullName evidence="4">DUF948 domain-containing protein</fullName>
    </recommendedName>
</protein>
<feature type="transmembrane region" description="Helical" evidence="1">
    <location>
        <begin position="6"/>
        <end position="27"/>
    </location>
</feature>
<organism evidence="2 3">
    <name type="scientific">Nocardioides mangrovi</name>
    <dbReference type="NCBI Taxonomy" id="2874580"/>
    <lineage>
        <taxon>Bacteria</taxon>
        <taxon>Bacillati</taxon>
        <taxon>Actinomycetota</taxon>
        <taxon>Actinomycetes</taxon>
        <taxon>Propionibacteriales</taxon>
        <taxon>Nocardioidaceae</taxon>
        <taxon>Nocardioides</taxon>
    </lineage>
</organism>
<keyword evidence="1" id="KW-0812">Transmembrane</keyword>